<dbReference type="GeneTree" id="ENSGT01140000282908"/>
<dbReference type="Proteomes" id="UP000429181">
    <property type="component" value="Chromosome 29"/>
</dbReference>
<dbReference type="PANTHER" id="PTHR34313">
    <property type="entry name" value="ENDOGENOUS RETROVIRUS GROUP K MEMBER 113 ENV POLYPROTEIN-RELATED"/>
    <property type="match status" value="1"/>
</dbReference>
<keyword evidence="2" id="KW-0472">Membrane</keyword>
<dbReference type="Gene3D" id="3.30.420.10">
    <property type="entry name" value="Ribonuclease H-like superfamily/Ribonuclease H"/>
    <property type="match status" value="1"/>
</dbReference>
<evidence type="ECO:0000313" key="4">
    <source>
        <dbReference type="Ensembl" id="ENSBIXP00005008896.1"/>
    </source>
</evidence>
<evidence type="ECO:0000313" key="5">
    <source>
        <dbReference type="Proteomes" id="UP000429181"/>
    </source>
</evidence>
<reference evidence="4 5" key="1">
    <citation type="submission" date="2018-11" db="EMBL/GenBank/DDBJ databases">
        <title>Haplotype-resolved cattle genomes.</title>
        <authorList>
            <person name="Low W.Y."/>
            <person name="Tearle R."/>
            <person name="Bickhart D.M."/>
            <person name="Rosen B.D."/>
            <person name="Koren S."/>
            <person name="Rhie A."/>
            <person name="Hiendleder S."/>
            <person name="Phillippy A.M."/>
            <person name="Smith T.P.L."/>
            <person name="Williams J.L."/>
        </authorList>
    </citation>
    <scope>NUCLEOTIDE SEQUENCE [LARGE SCALE GENOMIC DNA]</scope>
</reference>
<gene>
    <name evidence="4" type="primary">LOC113885836</name>
</gene>
<dbReference type="Pfam" id="PF13804">
    <property type="entry name" value="HERV-K_env_2"/>
    <property type="match status" value="1"/>
</dbReference>
<dbReference type="InterPro" id="IPR012337">
    <property type="entry name" value="RNaseH-like_sf"/>
</dbReference>
<keyword evidence="2" id="KW-1133">Transmembrane helix</keyword>
<feature type="transmembrane region" description="Helical" evidence="2">
    <location>
        <begin position="596"/>
        <end position="621"/>
    </location>
</feature>
<protein>
    <submittedName>
        <fullName evidence="4">Endogenous retrovirus group K member 25 Env polyprotein-like</fullName>
    </submittedName>
</protein>
<accession>A0A4W2FWD0</accession>
<dbReference type="Ensembl" id="ENSBIXT00005016632.1">
    <property type="protein sequence ID" value="ENSBIXP00005008896.1"/>
    <property type="gene ID" value="ENSBIXG00005001740.1"/>
</dbReference>
<name>A0A4W2FWD0_BOBOX</name>
<dbReference type="GO" id="GO:0015074">
    <property type="term" value="P:DNA integration"/>
    <property type="evidence" value="ECO:0007669"/>
    <property type="project" value="InterPro"/>
</dbReference>
<dbReference type="InterPro" id="IPR036397">
    <property type="entry name" value="RNaseH_sf"/>
</dbReference>
<proteinExistence type="predicted"/>
<dbReference type="SUPFAM" id="SSF53098">
    <property type="entry name" value="Ribonuclease H-like"/>
    <property type="match status" value="1"/>
</dbReference>
<dbReference type="AlphaFoldDB" id="A0A4W2FWD0"/>
<keyword evidence="2" id="KW-0812">Transmembrane</keyword>
<comment type="subcellular location">
    <subcellularLocation>
        <location evidence="1">Virion</location>
    </subcellularLocation>
</comment>
<dbReference type="InterPro" id="IPR001584">
    <property type="entry name" value="Integrase_cat-core"/>
</dbReference>
<dbReference type="InterPro" id="IPR051255">
    <property type="entry name" value="Retroviral_env_glycoprotein"/>
</dbReference>
<feature type="domain" description="Integrase catalytic" evidence="3">
    <location>
        <begin position="1"/>
        <end position="107"/>
    </location>
</feature>
<dbReference type="PANTHER" id="PTHR34313:SF2">
    <property type="entry name" value="ENDOGENOUS RETROVIRUS GROUP K MEMBER 21 ENV POLYPROTEIN-LIKE"/>
    <property type="match status" value="1"/>
</dbReference>
<sequence length="650" mass="74194">MGIPFVLKTDNGPAFTSHSFHSFLSEWNVTHIRGIPYNPQGQAIIERAHCTLKTHLLKQKGGIWKRRYTSYPMNPQLLLSLTLYSLNFLNLTKNNSDTHAYRHFAEDQNSKLEINTPIWYKQFNQWLPGILRLLDKGYGLVIADGEEIWVPLCHVRCREGPQDWTPLGSDEVDMKGLINDPGGANEDRLNPYPTWAQVKNMTRQAEQTLKSTGTPMTPDKLFLTMLSVLSCSSGVSAEYVYWAYMPNPPLLSIMDWVDKAPMIFTNDSMHFPSPWSTKRPIHEEDEGKPINISMGFKTCFGSHPLCMTIFPQWWAHSANNGTASHLGMFAVASFLLDGSERHYPGQIANYLNSFFQPEEPTCHTVSWRRKQEIQLLHWSDCRSQFGKVSIIQQNHTNHTFIFVDWGPHGLFVNCSEEQEEHHNCSWFNRSNIGGFHKSKTSFWTDKDILLNWYNGGLSPPRPRIVVPIVGPEQWHIWKIPAALEHFASVLGTVGVFHPSNYTFLYNSTGYIQSCVHLPYLFIVGHFDIDLSAKIVNCTACALYTCLNHTISYHNASIALVKQRSELWLPINLTEPWTDSIFLSVLLKTGFRRSKRILGWIIAGILSLISIVTVGTLSGMALHNSIQNHDFISAWHKDSHDLWTRQAQIDQ</sequence>
<dbReference type="PROSITE" id="PS50994">
    <property type="entry name" value="INTEGRASE"/>
    <property type="match status" value="1"/>
</dbReference>
<evidence type="ECO:0000256" key="2">
    <source>
        <dbReference type="SAM" id="Phobius"/>
    </source>
</evidence>
<evidence type="ECO:0000259" key="3">
    <source>
        <dbReference type="PROSITE" id="PS50994"/>
    </source>
</evidence>
<organism evidence="4 5">
    <name type="scientific">Bos indicus x Bos taurus</name>
    <name type="common">Hybrid cattle</name>
    <dbReference type="NCBI Taxonomy" id="30522"/>
    <lineage>
        <taxon>Eukaryota</taxon>
        <taxon>Metazoa</taxon>
        <taxon>Chordata</taxon>
        <taxon>Craniata</taxon>
        <taxon>Vertebrata</taxon>
        <taxon>Euteleostomi</taxon>
        <taxon>Mammalia</taxon>
        <taxon>Eutheria</taxon>
        <taxon>Laurasiatheria</taxon>
        <taxon>Artiodactyla</taxon>
        <taxon>Ruminantia</taxon>
        <taxon>Pecora</taxon>
        <taxon>Bovidae</taxon>
        <taxon>Bovinae</taxon>
        <taxon>Bos</taxon>
    </lineage>
</organism>
<dbReference type="GO" id="GO:0003676">
    <property type="term" value="F:nucleic acid binding"/>
    <property type="evidence" value="ECO:0007669"/>
    <property type="project" value="InterPro"/>
</dbReference>
<dbReference type="InterPro" id="IPR029104">
    <property type="entry name" value="HERV-K_env"/>
</dbReference>
<evidence type="ECO:0000256" key="1">
    <source>
        <dbReference type="ARBA" id="ARBA00004328"/>
    </source>
</evidence>
<reference evidence="4" key="2">
    <citation type="submission" date="2025-08" db="UniProtKB">
        <authorList>
            <consortium name="Ensembl"/>
        </authorList>
    </citation>
    <scope>IDENTIFICATION</scope>
</reference>